<evidence type="ECO:0000256" key="8">
    <source>
        <dbReference type="ARBA" id="ARBA00023012"/>
    </source>
</evidence>
<dbReference type="PRINTS" id="PR00344">
    <property type="entry name" value="BCTRLSENSOR"/>
</dbReference>
<keyword evidence="6 10" id="KW-0418">Kinase</keyword>
<keyword evidence="11" id="KW-1185">Reference proteome</keyword>
<keyword evidence="4 10" id="KW-0808">Transferase</keyword>
<dbReference type="SUPFAM" id="SSF55874">
    <property type="entry name" value="ATPase domain of HSP90 chaperone/DNA topoisomerase II/histidine kinase"/>
    <property type="match status" value="1"/>
</dbReference>
<keyword evidence="8" id="KW-0902">Two-component regulatory system</keyword>
<dbReference type="InterPro" id="IPR036097">
    <property type="entry name" value="HisK_dim/P_sf"/>
</dbReference>
<dbReference type="Pfam" id="PF02518">
    <property type="entry name" value="HATPase_c"/>
    <property type="match status" value="1"/>
</dbReference>
<evidence type="ECO:0000256" key="3">
    <source>
        <dbReference type="ARBA" id="ARBA00022553"/>
    </source>
</evidence>
<evidence type="ECO:0000313" key="11">
    <source>
        <dbReference type="Proteomes" id="UP000195442"/>
    </source>
</evidence>
<dbReference type="EMBL" id="FUKJ01000236">
    <property type="protein sequence ID" value="SJM93161.1"/>
    <property type="molecule type" value="Genomic_DNA"/>
</dbReference>
<dbReference type="PANTHER" id="PTHR43065">
    <property type="entry name" value="SENSOR HISTIDINE KINASE"/>
    <property type="match status" value="1"/>
</dbReference>
<accession>A0A1R4HAV2</accession>
<comment type="catalytic activity">
    <reaction evidence="1">
        <text>ATP + protein L-histidine = ADP + protein N-phospho-L-histidine.</text>
        <dbReference type="EC" id="2.7.13.3"/>
    </reaction>
</comment>
<keyword evidence="5" id="KW-0547">Nucleotide-binding</keyword>
<dbReference type="InterPro" id="IPR003661">
    <property type="entry name" value="HisK_dim/P_dom"/>
</dbReference>
<evidence type="ECO:0000256" key="2">
    <source>
        <dbReference type="ARBA" id="ARBA00012438"/>
    </source>
</evidence>
<dbReference type="PANTHER" id="PTHR43065:SF10">
    <property type="entry name" value="PEROXIDE STRESS-ACTIVATED HISTIDINE KINASE MAK3"/>
    <property type="match status" value="1"/>
</dbReference>
<keyword evidence="7" id="KW-0067">ATP-binding</keyword>
<dbReference type="InterPro" id="IPR003594">
    <property type="entry name" value="HATPase_dom"/>
</dbReference>
<dbReference type="CDD" id="cd00082">
    <property type="entry name" value="HisKA"/>
    <property type="match status" value="1"/>
</dbReference>
<evidence type="ECO:0000256" key="1">
    <source>
        <dbReference type="ARBA" id="ARBA00000085"/>
    </source>
</evidence>
<feature type="domain" description="Histidine kinase" evidence="9">
    <location>
        <begin position="177"/>
        <end position="391"/>
    </location>
</feature>
<dbReference type="RefSeq" id="WP_087147279.1">
    <property type="nucleotide sequence ID" value="NZ_FUKJ01000236.1"/>
</dbReference>
<dbReference type="SUPFAM" id="SSF47384">
    <property type="entry name" value="Homodimeric domain of signal transducing histidine kinase"/>
    <property type="match status" value="1"/>
</dbReference>
<organism evidence="10 11">
    <name type="scientific">Crenothrix polyspora</name>
    <dbReference type="NCBI Taxonomy" id="360316"/>
    <lineage>
        <taxon>Bacteria</taxon>
        <taxon>Pseudomonadati</taxon>
        <taxon>Pseudomonadota</taxon>
        <taxon>Gammaproteobacteria</taxon>
        <taxon>Methylococcales</taxon>
        <taxon>Crenotrichaceae</taxon>
        <taxon>Crenothrix</taxon>
    </lineage>
</organism>
<dbReference type="SMART" id="SM00387">
    <property type="entry name" value="HATPase_c"/>
    <property type="match status" value="1"/>
</dbReference>
<dbReference type="Proteomes" id="UP000195442">
    <property type="component" value="Unassembled WGS sequence"/>
</dbReference>
<evidence type="ECO:0000256" key="6">
    <source>
        <dbReference type="ARBA" id="ARBA00022777"/>
    </source>
</evidence>
<dbReference type="Pfam" id="PF00512">
    <property type="entry name" value="HisKA"/>
    <property type="match status" value="1"/>
</dbReference>
<dbReference type="GO" id="GO:0000155">
    <property type="term" value="F:phosphorelay sensor kinase activity"/>
    <property type="evidence" value="ECO:0007669"/>
    <property type="project" value="InterPro"/>
</dbReference>
<dbReference type="AlphaFoldDB" id="A0A1R4HAV2"/>
<dbReference type="GO" id="GO:0005524">
    <property type="term" value="F:ATP binding"/>
    <property type="evidence" value="ECO:0007669"/>
    <property type="project" value="UniProtKB-KW"/>
</dbReference>
<dbReference type="EC" id="2.7.13.3" evidence="2"/>
<evidence type="ECO:0000259" key="9">
    <source>
        <dbReference type="PROSITE" id="PS50109"/>
    </source>
</evidence>
<keyword evidence="3" id="KW-0597">Phosphoprotein</keyword>
<evidence type="ECO:0000256" key="7">
    <source>
        <dbReference type="ARBA" id="ARBA00022840"/>
    </source>
</evidence>
<dbReference type="InterPro" id="IPR005467">
    <property type="entry name" value="His_kinase_dom"/>
</dbReference>
<protein>
    <recommendedName>
        <fullName evidence="2">histidine kinase</fullName>
        <ecNumber evidence="2">2.7.13.3</ecNumber>
    </recommendedName>
</protein>
<dbReference type="Gene3D" id="3.30.565.10">
    <property type="entry name" value="Histidine kinase-like ATPase, C-terminal domain"/>
    <property type="match status" value="1"/>
</dbReference>
<proteinExistence type="predicted"/>
<dbReference type="OrthoDB" id="1931120at2"/>
<evidence type="ECO:0000256" key="5">
    <source>
        <dbReference type="ARBA" id="ARBA00022741"/>
    </source>
</evidence>
<name>A0A1R4HAV2_9GAMM</name>
<evidence type="ECO:0000313" key="10">
    <source>
        <dbReference type="EMBL" id="SJM93161.1"/>
    </source>
</evidence>
<dbReference type="InterPro" id="IPR036890">
    <property type="entry name" value="HATPase_C_sf"/>
</dbReference>
<dbReference type="PROSITE" id="PS50109">
    <property type="entry name" value="HIS_KIN"/>
    <property type="match status" value="1"/>
</dbReference>
<evidence type="ECO:0000256" key="4">
    <source>
        <dbReference type="ARBA" id="ARBA00022679"/>
    </source>
</evidence>
<dbReference type="Gene3D" id="1.10.287.130">
    <property type="match status" value="1"/>
</dbReference>
<gene>
    <name evidence="10" type="ORF">CRENPOLYSF2_3100011</name>
</gene>
<sequence>MYNLIVTAQEGAWTQPTYLCPIDRFAEKTDLPIREKYKTFSEEAIEELKSFPTLFVYEDFVKGDARVGYITHITIRYTSIYIEFRIFPDILPIPHSTLSTLAQKLDITGYWALSRTYWAIKDENLLDVLLGEGLITPHQYSTAISNKIADLELENIEKRAALHKAERLAYLGGMATMMAHNINQPIAVIRMAASGALSDVDENLFNPSTELKPLLEKILNQTERLSQIMGNFRKFARGDRTVLAPVNLNTVIEDIYQLLFVAQYQLDNIECQKIFSTSPIAYANELALQEMLISLLSNARAAIKDKTNKQVTIKTWQQDNQVGFSVEDNGEGITQENLPKLFTPFLSSKHEGMGLGLYFCREIAKDLGGSIEYYPAPLGGAGFKITLPAAG</sequence>
<reference evidence="11" key="1">
    <citation type="submission" date="2017-02" db="EMBL/GenBank/DDBJ databases">
        <authorList>
            <person name="Daims H."/>
        </authorList>
    </citation>
    <scope>NUCLEOTIDE SEQUENCE [LARGE SCALE GENOMIC DNA]</scope>
</reference>
<dbReference type="InterPro" id="IPR004358">
    <property type="entry name" value="Sig_transdc_His_kin-like_C"/>
</dbReference>
<dbReference type="SMART" id="SM00388">
    <property type="entry name" value="HisKA"/>
    <property type="match status" value="1"/>
</dbReference>